<proteinExistence type="predicted"/>
<organism evidence="1 2">
    <name type="scientific">Agarivorans gilvus</name>
    <dbReference type="NCBI Taxonomy" id="680279"/>
    <lineage>
        <taxon>Bacteria</taxon>
        <taxon>Pseudomonadati</taxon>
        <taxon>Pseudomonadota</taxon>
        <taxon>Gammaproteobacteria</taxon>
        <taxon>Alteromonadales</taxon>
        <taxon>Alteromonadaceae</taxon>
        <taxon>Agarivorans</taxon>
    </lineage>
</organism>
<evidence type="ECO:0000313" key="1">
    <source>
        <dbReference type="EMBL" id="GGB11052.1"/>
    </source>
</evidence>
<dbReference type="PANTHER" id="PTHR34986:SF4">
    <property type="entry name" value="EVOLVED BETA-GALACTOSIDASE SUBUNIT BETA-RELATED"/>
    <property type="match status" value="1"/>
</dbReference>
<keyword evidence="2" id="KW-1185">Reference proteome</keyword>
<dbReference type="InterPro" id="IPR037012">
    <property type="entry name" value="NanQ/TabA/YiaL_sf"/>
</dbReference>
<gene>
    <name evidence="1" type="ORF">GCM10007414_25630</name>
</gene>
<comment type="caution">
    <text evidence="1">The sequence shown here is derived from an EMBL/GenBank/DDBJ whole genome shotgun (WGS) entry which is preliminary data.</text>
</comment>
<protein>
    <recommendedName>
        <fullName evidence="3">YhcH/YjgK/YiaL family protein</fullName>
    </recommendedName>
</protein>
<reference evidence="2" key="1">
    <citation type="journal article" date="2019" name="Int. J. Syst. Evol. Microbiol.">
        <title>The Global Catalogue of Microorganisms (GCM) 10K type strain sequencing project: providing services to taxonomists for standard genome sequencing and annotation.</title>
        <authorList>
            <consortium name="The Broad Institute Genomics Platform"/>
            <consortium name="The Broad Institute Genome Sequencing Center for Infectious Disease"/>
            <person name="Wu L."/>
            <person name="Ma J."/>
        </authorList>
    </citation>
    <scope>NUCLEOTIDE SEQUENCE [LARGE SCALE GENOMIC DNA]</scope>
    <source>
        <strain evidence="2">CGMCC 1.10131</strain>
    </source>
</reference>
<accession>A0ABQ1I3C6</accession>
<dbReference type="Pfam" id="PF04074">
    <property type="entry name" value="DUF386"/>
    <property type="match status" value="1"/>
</dbReference>
<dbReference type="EMBL" id="BMDY01000015">
    <property type="protein sequence ID" value="GGB11052.1"/>
    <property type="molecule type" value="Genomic_DNA"/>
</dbReference>
<dbReference type="Gene3D" id="2.60.120.370">
    <property type="entry name" value="YhcH/YjgK/YiaL"/>
    <property type="match status" value="1"/>
</dbReference>
<sequence>MYYGDSCHLQQSQGMDPRFQRWVEQAMLLAKDQTNGKYPLDDNGVFVILADDNTQTKHLRKAEVHQQYIDIQILLEGEEAIGYNIEQRKELLANLVFNNDVSFIDEIDSENMLTLARGQYAIFFPGEIHRPLCTVRHDQRVRKAIVKIPVTLMNAA</sequence>
<dbReference type="PANTHER" id="PTHR34986">
    <property type="entry name" value="EVOLVED BETA-GALACTOSIDASE SUBUNIT BETA"/>
    <property type="match status" value="1"/>
</dbReference>
<dbReference type="InterPro" id="IPR004375">
    <property type="entry name" value="NanQ/TabA/YiaL"/>
</dbReference>
<evidence type="ECO:0000313" key="2">
    <source>
        <dbReference type="Proteomes" id="UP000651977"/>
    </source>
</evidence>
<dbReference type="NCBIfam" id="TIGR00022">
    <property type="entry name" value="YhcH/YjgK/YiaL family protein"/>
    <property type="match status" value="1"/>
</dbReference>
<dbReference type="SUPFAM" id="SSF51197">
    <property type="entry name" value="Clavaminate synthase-like"/>
    <property type="match status" value="1"/>
</dbReference>
<dbReference type="RefSeq" id="WP_055733237.1">
    <property type="nucleotide sequence ID" value="NZ_BMDY01000015.1"/>
</dbReference>
<name>A0ABQ1I3C6_9ALTE</name>
<evidence type="ECO:0008006" key="3">
    <source>
        <dbReference type="Google" id="ProtNLM"/>
    </source>
</evidence>
<dbReference type="Proteomes" id="UP000651977">
    <property type="component" value="Unassembled WGS sequence"/>
</dbReference>